<proteinExistence type="predicted"/>
<evidence type="ECO:0008006" key="3">
    <source>
        <dbReference type="Google" id="ProtNLM"/>
    </source>
</evidence>
<sequence>MLTMDQVQTLVDIFLSHDWPRGVYQHGDTNQLLRHKPFFREEVQSGSLGSKPCEELLNHLKPSYWFAAHLHTKFAALVRHMPSVSTLPLHVPDIAIILC</sequence>
<gene>
    <name evidence="1" type="ORF">PR048_022558</name>
</gene>
<accession>A0ABQ9H1L7</accession>
<reference evidence="1 2" key="1">
    <citation type="submission" date="2023-02" db="EMBL/GenBank/DDBJ databases">
        <title>LHISI_Scaffold_Assembly.</title>
        <authorList>
            <person name="Stuart O.P."/>
            <person name="Cleave R."/>
            <person name="Magrath M.J.L."/>
            <person name="Mikheyev A.S."/>
        </authorList>
    </citation>
    <scope>NUCLEOTIDE SEQUENCE [LARGE SCALE GENOMIC DNA]</scope>
    <source>
        <strain evidence="1">Daus_M_001</strain>
        <tissue evidence="1">Leg muscle</tissue>
    </source>
</reference>
<protein>
    <recommendedName>
        <fullName evidence="3">Lariat debranching enzyme</fullName>
    </recommendedName>
</protein>
<evidence type="ECO:0000313" key="1">
    <source>
        <dbReference type="EMBL" id="KAJ8878091.1"/>
    </source>
</evidence>
<dbReference type="Proteomes" id="UP001159363">
    <property type="component" value="Chromosome 7"/>
</dbReference>
<organism evidence="1 2">
    <name type="scientific">Dryococelus australis</name>
    <dbReference type="NCBI Taxonomy" id="614101"/>
    <lineage>
        <taxon>Eukaryota</taxon>
        <taxon>Metazoa</taxon>
        <taxon>Ecdysozoa</taxon>
        <taxon>Arthropoda</taxon>
        <taxon>Hexapoda</taxon>
        <taxon>Insecta</taxon>
        <taxon>Pterygota</taxon>
        <taxon>Neoptera</taxon>
        <taxon>Polyneoptera</taxon>
        <taxon>Phasmatodea</taxon>
        <taxon>Verophasmatodea</taxon>
        <taxon>Anareolatae</taxon>
        <taxon>Phasmatidae</taxon>
        <taxon>Eurycanthinae</taxon>
        <taxon>Dryococelus</taxon>
    </lineage>
</organism>
<evidence type="ECO:0000313" key="2">
    <source>
        <dbReference type="Proteomes" id="UP001159363"/>
    </source>
</evidence>
<dbReference type="PANTHER" id="PTHR12849">
    <property type="entry name" value="RNA LARIAT DEBRANCHING ENZYME"/>
    <property type="match status" value="1"/>
</dbReference>
<name>A0ABQ9H1L7_9NEOP</name>
<dbReference type="EMBL" id="JARBHB010000008">
    <property type="protein sequence ID" value="KAJ8878091.1"/>
    <property type="molecule type" value="Genomic_DNA"/>
</dbReference>
<comment type="caution">
    <text evidence="1">The sequence shown here is derived from an EMBL/GenBank/DDBJ whole genome shotgun (WGS) entry which is preliminary data.</text>
</comment>
<keyword evidence="2" id="KW-1185">Reference proteome</keyword>
<dbReference type="PANTHER" id="PTHR12849:SF0">
    <property type="entry name" value="LARIAT DEBRANCHING ENZYME"/>
    <property type="match status" value="1"/>
</dbReference>